<evidence type="ECO:0000259" key="1">
    <source>
        <dbReference type="Pfam" id="PF06094"/>
    </source>
</evidence>
<accession>A0A2S8G2U4</accession>
<evidence type="ECO:0000313" key="2">
    <source>
        <dbReference type="EMBL" id="PQO38454.1"/>
    </source>
</evidence>
<dbReference type="SUPFAM" id="SSF110857">
    <property type="entry name" value="Gamma-glutamyl cyclotransferase-like"/>
    <property type="match status" value="1"/>
</dbReference>
<evidence type="ECO:0000313" key="3">
    <source>
        <dbReference type="Proteomes" id="UP000239388"/>
    </source>
</evidence>
<dbReference type="CDD" id="cd06661">
    <property type="entry name" value="GGCT_like"/>
    <property type="match status" value="1"/>
</dbReference>
<keyword evidence="2" id="KW-0808">Transferase</keyword>
<dbReference type="Pfam" id="PF06094">
    <property type="entry name" value="GGACT"/>
    <property type="match status" value="1"/>
</dbReference>
<dbReference type="GO" id="GO:0016740">
    <property type="term" value="F:transferase activity"/>
    <property type="evidence" value="ECO:0007669"/>
    <property type="project" value="UniProtKB-KW"/>
</dbReference>
<protein>
    <submittedName>
        <fullName evidence="2">Gamma-glutamylcyclotransferase</fullName>
    </submittedName>
</protein>
<reference evidence="2 3" key="1">
    <citation type="submission" date="2018-02" db="EMBL/GenBank/DDBJ databases">
        <title>Comparative genomes isolates from brazilian mangrove.</title>
        <authorList>
            <person name="Araujo J.E."/>
            <person name="Taketani R.G."/>
            <person name="Silva M.C.P."/>
            <person name="Loureco M.V."/>
            <person name="Andreote F.D."/>
        </authorList>
    </citation>
    <scope>NUCLEOTIDE SEQUENCE [LARGE SCALE GENOMIC DNA]</scope>
    <source>
        <strain evidence="2 3">NAP PRIS-MGV</strain>
    </source>
</reference>
<gene>
    <name evidence="2" type="ORF">C5Y98_10375</name>
</gene>
<dbReference type="InterPro" id="IPR009288">
    <property type="entry name" value="AIG2-like_dom"/>
</dbReference>
<dbReference type="Proteomes" id="UP000239388">
    <property type="component" value="Unassembled WGS sequence"/>
</dbReference>
<sequence length="167" mass="19044">MANRLWWKRPSQNRLVRNPLPSPRRRACLKMPDEVVAFFAYGTLKRGEVREKHWPARPIAVLRGSTPGSLWEVADYPGMKIEGETRVMGEIWLFPASQEQRVLEVLDEVEGYPSLYTREVVACETLDGQPISATVYLYNQPILPNHAPVPADDQGLVTWRGLGQRFS</sequence>
<feature type="domain" description="Gamma-glutamylcyclotransferase AIG2-like" evidence="1">
    <location>
        <begin position="38"/>
        <end position="144"/>
    </location>
</feature>
<dbReference type="InterPro" id="IPR036568">
    <property type="entry name" value="GGCT-like_sf"/>
</dbReference>
<proteinExistence type="predicted"/>
<dbReference type="AlphaFoldDB" id="A0A2S8G2U4"/>
<dbReference type="EMBL" id="PUIB01000011">
    <property type="protein sequence ID" value="PQO38454.1"/>
    <property type="molecule type" value="Genomic_DNA"/>
</dbReference>
<dbReference type="InterPro" id="IPR013024">
    <property type="entry name" value="GGCT-like"/>
</dbReference>
<comment type="caution">
    <text evidence="2">The sequence shown here is derived from an EMBL/GenBank/DDBJ whole genome shotgun (WGS) entry which is preliminary data.</text>
</comment>
<organism evidence="2 3">
    <name type="scientific">Blastopirellula marina</name>
    <dbReference type="NCBI Taxonomy" id="124"/>
    <lineage>
        <taxon>Bacteria</taxon>
        <taxon>Pseudomonadati</taxon>
        <taxon>Planctomycetota</taxon>
        <taxon>Planctomycetia</taxon>
        <taxon>Pirellulales</taxon>
        <taxon>Pirellulaceae</taxon>
        <taxon>Blastopirellula</taxon>
    </lineage>
</organism>
<name>A0A2S8G2U4_9BACT</name>
<dbReference type="Gene3D" id="3.10.490.10">
    <property type="entry name" value="Gamma-glutamyl cyclotransferase-like"/>
    <property type="match status" value="1"/>
</dbReference>